<organism evidence="1">
    <name type="scientific">Amphimedon queenslandica</name>
    <name type="common">Sponge</name>
    <dbReference type="NCBI Taxonomy" id="400682"/>
    <lineage>
        <taxon>Eukaryota</taxon>
        <taxon>Metazoa</taxon>
        <taxon>Porifera</taxon>
        <taxon>Demospongiae</taxon>
        <taxon>Heteroscleromorpha</taxon>
        <taxon>Haplosclerida</taxon>
        <taxon>Niphatidae</taxon>
        <taxon>Amphimedon</taxon>
    </lineage>
</organism>
<dbReference type="PANTHER" id="PTHR33395">
    <property type="entry name" value="TRANSCRIPTASE, PUTATIVE-RELATED-RELATED"/>
    <property type="match status" value="1"/>
</dbReference>
<dbReference type="SUPFAM" id="SSF56672">
    <property type="entry name" value="DNA/RNA polymerases"/>
    <property type="match status" value="1"/>
</dbReference>
<dbReference type="InterPro" id="IPR043502">
    <property type="entry name" value="DNA/RNA_pol_sf"/>
</dbReference>
<name>A0A1X7V3Z7_AMPQE</name>
<sequence>MTQGYNYSSDDCISLIMATVNNISASTDADKADIFDRYFDSLYSDKKVTVAPQVSLSTTIDTIDITAAYVCNVMSKLDPSKAIGLDGIGPQILKSCAVALCGPLQQLFNVSTSLSLEWRTHCITPVFKSGNKTSVRNYRSISFLSSTSKVLERIIYDKIIDHIYQLLSDSQFGFIPGRCMLYQLLTFLNVLFVNHDHNLKSD</sequence>
<evidence type="ECO:0000313" key="1">
    <source>
        <dbReference type="EnsemblMetazoa" id="Aqu2.1.34676_001"/>
    </source>
</evidence>
<accession>A0A1X7V3Z7</accession>
<dbReference type="EnsemblMetazoa" id="Aqu2.1.34676_001">
    <property type="protein sequence ID" value="Aqu2.1.34676_001"/>
    <property type="gene ID" value="Aqu2.1.34676"/>
</dbReference>
<protein>
    <recommendedName>
        <fullName evidence="2">Reverse transcriptase domain-containing protein</fullName>
    </recommendedName>
</protein>
<dbReference type="InParanoid" id="A0A1X7V3Z7"/>
<dbReference type="AlphaFoldDB" id="A0A1X7V3Z7"/>
<evidence type="ECO:0008006" key="2">
    <source>
        <dbReference type="Google" id="ProtNLM"/>
    </source>
</evidence>
<reference evidence="1" key="1">
    <citation type="submission" date="2017-05" db="UniProtKB">
        <authorList>
            <consortium name="EnsemblMetazoa"/>
        </authorList>
    </citation>
    <scope>IDENTIFICATION</scope>
</reference>
<dbReference type="PANTHER" id="PTHR33395:SF22">
    <property type="entry name" value="REVERSE TRANSCRIPTASE DOMAIN-CONTAINING PROTEIN"/>
    <property type="match status" value="1"/>
</dbReference>
<proteinExistence type="predicted"/>
<dbReference type="eggNOG" id="KOG1075">
    <property type="taxonomic scope" value="Eukaryota"/>
</dbReference>